<gene>
    <name evidence="2" type="ORF">SAMN04488691_103187</name>
</gene>
<organism evidence="2 3">
    <name type="scientific">Haloferax larsenii</name>
    <dbReference type="NCBI Taxonomy" id="302484"/>
    <lineage>
        <taxon>Archaea</taxon>
        <taxon>Methanobacteriati</taxon>
        <taxon>Methanobacteriota</taxon>
        <taxon>Stenosarchaea group</taxon>
        <taxon>Halobacteria</taxon>
        <taxon>Halobacteriales</taxon>
        <taxon>Haloferacaceae</taxon>
        <taxon>Haloferax</taxon>
    </lineage>
</organism>
<evidence type="ECO:0000256" key="1">
    <source>
        <dbReference type="SAM" id="Phobius"/>
    </source>
</evidence>
<protein>
    <submittedName>
        <fullName evidence="2">Uncharacterized protein</fullName>
    </submittedName>
</protein>
<reference evidence="2 3" key="1">
    <citation type="submission" date="2016-10" db="EMBL/GenBank/DDBJ databases">
        <authorList>
            <person name="de Groot N.N."/>
        </authorList>
    </citation>
    <scope>NUCLEOTIDE SEQUENCE [LARGE SCALE GENOMIC DNA]</scope>
    <source>
        <strain evidence="2 3">CDM_5</strain>
    </source>
</reference>
<accession>A0A1H7N499</accession>
<feature type="transmembrane region" description="Helical" evidence="1">
    <location>
        <begin position="81"/>
        <end position="108"/>
    </location>
</feature>
<name>A0A1H7N499_HALLR</name>
<dbReference type="AlphaFoldDB" id="A0A1H7N499"/>
<keyword evidence="1" id="KW-1133">Transmembrane helix</keyword>
<keyword evidence="1" id="KW-0472">Membrane</keyword>
<keyword evidence="1" id="KW-0812">Transmembrane</keyword>
<sequence length="123" mass="14149">MGPSRRRLLNDSFGAGEYDIQRFQAPATIGLFSRVDKFFLGPLLGFLFSVISLFSVPYAAGTRFRIRAVRLCQILREIRHLYFQPFSVLLSGVLRPLPILNYFLWYAIARFCVRRLETAALTV</sequence>
<proteinExistence type="predicted"/>
<evidence type="ECO:0000313" key="3">
    <source>
        <dbReference type="Proteomes" id="UP000183894"/>
    </source>
</evidence>
<feature type="transmembrane region" description="Helical" evidence="1">
    <location>
        <begin position="38"/>
        <end position="60"/>
    </location>
</feature>
<dbReference type="Proteomes" id="UP000183894">
    <property type="component" value="Unassembled WGS sequence"/>
</dbReference>
<dbReference type="EMBL" id="FOAD01000003">
    <property type="protein sequence ID" value="SEL18330.1"/>
    <property type="molecule type" value="Genomic_DNA"/>
</dbReference>
<evidence type="ECO:0000313" key="2">
    <source>
        <dbReference type="EMBL" id="SEL18330.1"/>
    </source>
</evidence>